<dbReference type="PROSITE" id="PS50833">
    <property type="entry name" value="BRIX"/>
    <property type="match status" value="1"/>
</dbReference>
<feature type="compositionally biased region" description="Basic residues" evidence="2">
    <location>
        <begin position="534"/>
        <end position="550"/>
    </location>
</feature>
<evidence type="ECO:0000313" key="5">
    <source>
        <dbReference type="Proteomes" id="UP001165289"/>
    </source>
</evidence>
<dbReference type="InterPro" id="IPR007109">
    <property type="entry name" value="Brix"/>
</dbReference>
<keyword evidence="1" id="KW-0175">Coiled coil</keyword>
<dbReference type="GO" id="GO:0030687">
    <property type="term" value="C:preribosome, large subunit precursor"/>
    <property type="evidence" value="ECO:0007669"/>
    <property type="project" value="TreeGrafter"/>
</dbReference>
<feature type="region of interest" description="Disordered" evidence="2">
    <location>
        <begin position="1"/>
        <end position="30"/>
    </location>
</feature>
<dbReference type="SMART" id="SM00879">
    <property type="entry name" value="Brix"/>
    <property type="match status" value="1"/>
</dbReference>
<dbReference type="PANTHER" id="PTHR12661">
    <property type="entry name" value="PETER PAN-RELATED"/>
    <property type="match status" value="1"/>
</dbReference>
<proteinExistence type="predicted"/>
<protein>
    <submittedName>
        <fullName evidence="4">Suppressor of SWI4 1-like</fullName>
    </submittedName>
</protein>
<feature type="compositionally biased region" description="Basic residues" evidence="2">
    <location>
        <begin position="1"/>
        <end position="12"/>
    </location>
</feature>
<evidence type="ECO:0000256" key="1">
    <source>
        <dbReference type="SAM" id="Coils"/>
    </source>
</evidence>
<dbReference type="GO" id="GO:0019843">
    <property type="term" value="F:rRNA binding"/>
    <property type="evidence" value="ECO:0007669"/>
    <property type="project" value="InterPro"/>
</dbReference>
<keyword evidence="5" id="KW-1185">Reference proteome</keyword>
<dbReference type="Pfam" id="PF04427">
    <property type="entry name" value="Brix"/>
    <property type="match status" value="1"/>
</dbReference>
<comment type="caution">
    <text evidence="4">The sequence shown here is derived from an EMBL/GenBank/DDBJ whole genome shotgun (WGS) entry which is preliminary data.</text>
</comment>
<feature type="coiled-coil region" evidence="1">
    <location>
        <begin position="327"/>
        <end position="374"/>
    </location>
</feature>
<feature type="domain" description="Brix" evidence="3">
    <location>
        <begin position="39"/>
        <end position="318"/>
    </location>
</feature>
<dbReference type="AlphaFoldDB" id="A0AAV7JE81"/>
<dbReference type="Proteomes" id="UP001165289">
    <property type="component" value="Unassembled WGS sequence"/>
</dbReference>
<dbReference type="GO" id="GO:0006364">
    <property type="term" value="P:rRNA processing"/>
    <property type="evidence" value="ECO:0007669"/>
    <property type="project" value="InterPro"/>
</dbReference>
<feature type="compositionally biased region" description="Basic and acidic residues" evidence="2">
    <location>
        <begin position="464"/>
        <end position="474"/>
    </location>
</feature>
<feature type="region of interest" description="Disordered" evidence="2">
    <location>
        <begin position="420"/>
        <end position="550"/>
    </location>
</feature>
<dbReference type="PANTHER" id="PTHR12661:SF5">
    <property type="entry name" value="SUPPRESSOR OF SWI4 1 HOMOLOG"/>
    <property type="match status" value="1"/>
</dbReference>
<evidence type="ECO:0000313" key="4">
    <source>
        <dbReference type="EMBL" id="KAI6647129.1"/>
    </source>
</evidence>
<reference evidence="4 5" key="1">
    <citation type="journal article" date="2023" name="BMC Biol.">
        <title>The compact genome of the sponge Oopsacas minuta (Hexactinellida) is lacking key metazoan core genes.</title>
        <authorList>
            <person name="Santini S."/>
            <person name="Schenkelaars Q."/>
            <person name="Jourda C."/>
            <person name="Duchesne M."/>
            <person name="Belahbib H."/>
            <person name="Rocher C."/>
            <person name="Selva M."/>
            <person name="Riesgo A."/>
            <person name="Vervoort M."/>
            <person name="Leys S.P."/>
            <person name="Kodjabachian L."/>
            <person name="Le Bivic A."/>
            <person name="Borchiellini C."/>
            <person name="Claverie J.M."/>
            <person name="Renard E."/>
        </authorList>
    </citation>
    <scope>NUCLEOTIDE SEQUENCE [LARGE SCALE GENOMIC DNA]</scope>
    <source>
        <strain evidence="4">SPO-2</strain>
    </source>
</reference>
<name>A0AAV7JE81_9METZ</name>
<dbReference type="InterPro" id="IPR045112">
    <property type="entry name" value="PPAN-like"/>
</dbReference>
<gene>
    <name evidence="4" type="ORF">LOD99_8865</name>
</gene>
<organism evidence="4 5">
    <name type="scientific">Oopsacas minuta</name>
    <dbReference type="NCBI Taxonomy" id="111878"/>
    <lineage>
        <taxon>Eukaryota</taxon>
        <taxon>Metazoa</taxon>
        <taxon>Porifera</taxon>
        <taxon>Hexactinellida</taxon>
        <taxon>Hexasterophora</taxon>
        <taxon>Lyssacinosida</taxon>
        <taxon>Leucopsacidae</taxon>
        <taxon>Oopsacas</taxon>
    </lineage>
</organism>
<dbReference type="EMBL" id="JAKMXF010000345">
    <property type="protein sequence ID" value="KAI6647129.1"/>
    <property type="molecule type" value="Genomic_DNA"/>
</dbReference>
<dbReference type="GO" id="GO:0000027">
    <property type="term" value="P:ribosomal large subunit assembly"/>
    <property type="evidence" value="ECO:0007669"/>
    <property type="project" value="TreeGrafter"/>
</dbReference>
<evidence type="ECO:0000259" key="3">
    <source>
        <dbReference type="PROSITE" id="PS50833"/>
    </source>
</evidence>
<sequence>MGLTRRKKKRTHISTEPGKKGDVGERAGNVLPDSVKKPPACFIIGRGQLNIYLQQLISDLKFVYEPNTASNLKTTKKNSLRDFLHVAGPLGVSHCIVLNFSGNAPTIRFARFPHGPTVTFKVLEYSLMRDVVSSQKRPKIIQDLHLNSPLLVLSQFNEQIVTENEDSIEPDSVKQITPRCLKLLSTMLQNMFPSLNVHNVKLKQVKRCVLFHYDAASNQIHLRHYCIKTSPQGIRKQVDRLARHKIPSLAKYDDISDYLMRENLSESEPDDLPEAQVILPQSLPGAGNKISQRSKIRLYELGPRLTLSLIKIQDSLFDGEVLYHMYVHKSKEEIAFMRKEKARIINEKTRRRKLQEANVRRKEEEKQIHRKRTLAGMRAHNQKDTEYSSDDDFEYYRQEVGEDPSNELLLSKAKRVKFDTNNGDFSDDEQSKRPNFRSGKSSFRGGKRDFGGAERKFHGGNKRNFHENGKVGRIDRHRGFKKSENGSQFRAKSYFQGREGSNFRDRKGRNNFTDSSARGGKFGNSNSAKEKYSKPRKAPGGRVFRVRKRN</sequence>
<accession>A0AAV7JE81</accession>
<feature type="compositionally biased region" description="Basic and acidic residues" evidence="2">
    <location>
        <begin position="446"/>
        <end position="457"/>
    </location>
</feature>
<evidence type="ECO:0000256" key="2">
    <source>
        <dbReference type="SAM" id="MobiDB-lite"/>
    </source>
</evidence>